<gene>
    <name evidence="1" type="ORF">HCU67_09535</name>
</gene>
<dbReference type="RefSeq" id="WP_168552399.1">
    <property type="nucleotide sequence ID" value="NZ_JAAWWL010000002.1"/>
</dbReference>
<proteinExistence type="predicted"/>
<dbReference type="Pfam" id="PF20420">
    <property type="entry name" value="DUF6702"/>
    <property type="match status" value="1"/>
</dbReference>
<evidence type="ECO:0000313" key="1">
    <source>
        <dbReference type="EMBL" id="NKI32182.1"/>
    </source>
</evidence>
<evidence type="ECO:0000313" key="2">
    <source>
        <dbReference type="Proteomes" id="UP000718451"/>
    </source>
</evidence>
<dbReference type="Proteomes" id="UP000718451">
    <property type="component" value="Unassembled WGS sequence"/>
</dbReference>
<organism evidence="1 2">
    <name type="scientific">Croceivirga thetidis</name>
    <dbReference type="NCBI Taxonomy" id="2721623"/>
    <lineage>
        <taxon>Bacteria</taxon>
        <taxon>Pseudomonadati</taxon>
        <taxon>Bacteroidota</taxon>
        <taxon>Flavobacteriia</taxon>
        <taxon>Flavobacteriales</taxon>
        <taxon>Flavobacteriaceae</taxon>
        <taxon>Croceivirga</taxon>
    </lineage>
</organism>
<accession>A0ABX1GQG9</accession>
<protein>
    <submittedName>
        <fullName evidence="1">Uncharacterized protein</fullName>
    </submittedName>
</protein>
<keyword evidence="2" id="KW-1185">Reference proteome</keyword>
<name>A0ABX1GQG9_9FLAO</name>
<dbReference type="EMBL" id="JAAWWL010000002">
    <property type="protein sequence ID" value="NKI32182.1"/>
    <property type="molecule type" value="Genomic_DNA"/>
</dbReference>
<comment type="caution">
    <text evidence="1">The sequence shown here is derived from an EMBL/GenBank/DDBJ whole genome shotgun (WGS) entry which is preliminary data.</text>
</comment>
<reference evidence="1 2" key="1">
    <citation type="submission" date="2020-04" db="EMBL/GenBank/DDBJ databases">
        <authorList>
            <person name="Yoon J."/>
        </authorList>
    </citation>
    <scope>NUCLEOTIDE SEQUENCE [LARGE SCALE GENOMIC DNA]</scope>
    <source>
        <strain evidence="1 2">DJ-13</strain>
    </source>
</reference>
<sequence>MVRFFPFVLLLCGLFSYSHPLRLSLCEVDYLPKKQLITVNLKLFLTDVNEAIVFDPYSKELAFCQPNESNNANQLLMQYVNRFFYVKANNKKASLKIKSKKLSGEGENTALWVYFELEQKTPLKSIEIKNAVFTDLFFDQNNIVYVHAKGKSKSLMFTKKTPVHQLNY</sequence>
<dbReference type="InterPro" id="IPR046525">
    <property type="entry name" value="DUF6702"/>
</dbReference>